<organism evidence="4 5">
    <name type="scientific">Seminavis robusta</name>
    <dbReference type="NCBI Taxonomy" id="568900"/>
    <lineage>
        <taxon>Eukaryota</taxon>
        <taxon>Sar</taxon>
        <taxon>Stramenopiles</taxon>
        <taxon>Ochrophyta</taxon>
        <taxon>Bacillariophyta</taxon>
        <taxon>Bacillariophyceae</taxon>
        <taxon>Bacillariophycidae</taxon>
        <taxon>Naviculales</taxon>
        <taxon>Naviculaceae</taxon>
        <taxon>Seminavis</taxon>
    </lineage>
</organism>
<dbReference type="AlphaFoldDB" id="A0A9N8DJ86"/>
<feature type="compositionally biased region" description="Low complexity" evidence="1">
    <location>
        <begin position="666"/>
        <end position="683"/>
    </location>
</feature>
<keyword evidence="5" id="KW-1185">Reference proteome</keyword>
<dbReference type="InterPro" id="IPR001214">
    <property type="entry name" value="SET_dom"/>
</dbReference>
<dbReference type="PROSITE" id="PS50280">
    <property type="entry name" value="SET"/>
    <property type="match status" value="1"/>
</dbReference>
<comment type="caution">
    <text evidence="4">The sequence shown here is derived from an EMBL/GenBank/DDBJ whole genome shotgun (WGS) entry which is preliminary data.</text>
</comment>
<feature type="signal peptide" evidence="2">
    <location>
        <begin position="1"/>
        <end position="19"/>
    </location>
</feature>
<dbReference type="SMART" id="SM00317">
    <property type="entry name" value="SET"/>
    <property type="match status" value="1"/>
</dbReference>
<dbReference type="Proteomes" id="UP001153069">
    <property type="component" value="Unassembled WGS sequence"/>
</dbReference>
<dbReference type="SUPFAM" id="SSF82199">
    <property type="entry name" value="SET domain"/>
    <property type="match status" value="1"/>
</dbReference>
<evidence type="ECO:0000256" key="2">
    <source>
        <dbReference type="SAM" id="SignalP"/>
    </source>
</evidence>
<evidence type="ECO:0000259" key="3">
    <source>
        <dbReference type="PROSITE" id="PS50280"/>
    </source>
</evidence>
<dbReference type="Pfam" id="PF00856">
    <property type="entry name" value="SET"/>
    <property type="match status" value="1"/>
</dbReference>
<accession>A0A9N8DJ86</accession>
<feature type="chain" id="PRO_5040256837" evidence="2">
    <location>
        <begin position="20"/>
        <end position="689"/>
    </location>
</feature>
<feature type="domain" description="SET" evidence="3">
    <location>
        <begin position="313"/>
        <end position="478"/>
    </location>
</feature>
<evidence type="ECO:0000256" key="1">
    <source>
        <dbReference type="SAM" id="MobiDB-lite"/>
    </source>
</evidence>
<feature type="region of interest" description="Disordered" evidence="1">
    <location>
        <begin position="641"/>
        <end position="689"/>
    </location>
</feature>
<keyword evidence="2" id="KW-0732">Signal</keyword>
<protein>
    <submittedName>
        <fullName evidence="4">Guanylate cyclase</fullName>
    </submittedName>
</protein>
<dbReference type="InterPro" id="IPR046341">
    <property type="entry name" value="SET_dom_sf"/>
</dbReference>
<evidence type="ECO:0000313" key="5">
    <source>
        <dbReference type="Proteomes" id="UP001153069"/>
    </source>
</evidence>
<dbReference type="Gene3D" id="2.170.270.10">
    <property type="entry name" value="SET domain"/>
    <property type="match status" value="2"/>
</dbReference>
<evidence type="ECO:0000313" key="4">
    <source>
        <dbReference type="EMBL" id="CAB9501646.1"/>
    </source>
</evidence>
<proteinExistence type="predicted"/>
<reference evidence="4" key="1">
    <citation type="submission" date="2020-06" db="EMBL/GenBank/DDBJ databases">
        <authorList>
            <consortium name="Plant Systems Biology data submission"/>
        </authorList>
    </citation>
    <scope>NUCLEOTIDE SEQUENCE</scope>
    <source>
        <strain evidence="4">D6</strain>
    </source>
</reference>
<dbReference type="OrthoDB" id="3180714at2759"/>
<gene>
    <name evidence="4" type="ORF">SEMRO_114_G056400.1</name>
</gene>
<sequence>MKSPPVAVLLLLLSSMSHALEQQPQCGLWMAASTLGDATNLGMYAGQDIEKGVDIQNEIAIPLLFRNWDAPDYHDTDDGQLWDRYIWEGEVANVETYDNSDLQQTKAVFVPGIGCTINSVLDMNNVESTHGSTYDTAGLHRSKDPGSGAFTPYYGTHTVSTRDISAGSEIYAAYGDQWIPDIPGAQVTFHKNLEAAEEFLRDDYYRFVKSQKDPLPAHVKEGLWNFTRDFPVHQNQIFTVLPRNVPWSEIETVLEQKLQEEADVPYNTEYESDDEADTGPTLFAPDNMVTHHFIRQQSKRDVQWLQEHGRCCDHIRADKSTIPQAGRGAFATRDLPKGTIVGYSPLIPVALEGEQVYNIPYGSKDPNYEPFMDENGKEVVEEGYEMKDLVINYSFGHKDSTMMLTPYGSMINYINHGAGDKANVKVVWPSHEMVAHKPEWLTRNVTTIRYTLDKIGLSFDYVALRDIKEGEEILMDYGPEWEAAWRKHVIDWEPLAHSEEYVHSSEWPHDEPLRTEAEQETNPYPDNLETMCVESYMKDPRTMAYKWIPVLRKSYFRVACTVLERHEPKKEGKQHSYRVEMLIGVDEATGEDQTIIVDRVPHKWIFLTDKVKSADWHMPNTFRHTIAIPDEIFPPAWKNKLTGEGMDIPPPKKKPAATMKPSTISSGAPAGAKAAGAPAGARASAKEEL</sequence>
<name>A0A9N8DJ86_9STRA</name>
<dbReference type="EMBL" id="CAICTM010000113">
    <property type="protein sequence ID" value="CAB9501646.1"/>
    <property type="molecule type" value="Genomic_DNA"/>
</dbReference>